<dbReference type="GO" id="GO:0000976">
    <property type="term" value="F:transcription cis-regulatory region binding"/>
    <property type="evidence" value="ECO:0007669"/>
    <property type="project" value="TreeGrafter"/>
</dbReference>
<evidence type="ECO:0000313" key="5">
    <source>
        <dbReference type="EMBL" id="KAB1434364.1"/>
    </source>
</evidence>
<accession>A0A7V7UA63</accession>
<dbReference type="PANTHER" id="PTHR30146:SF109">
    <property type="entry name" value="HTH-TYPE TRANSCRIPTIONAL REGULATOR GALS"/>
    <property type="match status" value="1"/>
</dbReference>
<evidence type="ECO:0000256" key="1">
    <source>
        <dbReference type="ARBA" id="ARBA00023015"/>
    </source>
</evidence>
<keyword evidence="1" id="KW-0805">Transcription regulation</keyword>
<dbReference type="Gene3D" id="1.10.260.40">
    <property type="entry name" value="lambda repressor-like DNA-binding domains"/>
    <property type="match status" value="1"/>
</dbReference>
<dbReference type="GO" id="GO:0003700">
    <property type="term" value="F:DNA-binding transcription factor activity"/>
    <property type="evidence" value="ECO:0007669"/>
    <property type="project" value="TreeGrafter"/>
</dbReference>
<evidence type="ECO:0000313" key="6">
    <source>
        <dbReference type="Proteomes" id="UP000461768"/>
    </source>
</evidence>
<dbReference type="Gene3D" id="3.40.50.2300">
    <property type="match status" value="1"/>
</dbReference>
<dbReference type="PROSITE" id="PS50932">
    <property type="entry name" value="HTH_LACI_2"/>
    <property type="match status" value="1"/>
</dbReference>
<protein>
    <submittedName>
        <fullName evidence="5">LacI family transcriptional regulator</fullName>
    </submittedName>
</protein>
<reference evidence="5 6" key="2">
    <citation type="submission" date="2020-02" db="EMBL/GenBank/DDBJ databases">
        <title>Candidatus Galacturonibacter soehngenii shows hetero-acetogenic catabolism of galacturonic acid but lacks a canonical carbon monoxide dehydrogenase/acetyl-CoA synthase complex.</title>
        <authorList>
            <person name="Diender M."/>
            <person name="Stouten G.R."/>
            <person name="Petersen J.F."/>
            <person name="Nielsen P.H."/>
            <person name="Dueholm M.S."/>
            <person name="Pronk J.T."/>
            <person name="Van Loosdrecht M.C.M."/>
        </authorList>
    </citation>
    <scope>NUCLEOTIDE SEQUENCE [LARGE SCALE GENOMIC DNA]</scope>
    <source>
        <strain evidence="5">GalUA</strain>
    </source>
</reference>
<dbReference type="RefSeq" id="WP_151148414.1">
    <property type="nucleotide sequence ID" value="NZ_WAGX01000008.1"/>
</dbReference>
<dbReference type="SUPFAM" id="SSF47413">
    <property type="entry name" value="lambda repressor-like DNA-binding domains"/>
    <property type="match status" value="1"/>
</dbReference>
<dbReference type="PROSITE" id="PS00356">
    <property type="entry name" value="HTH_LACI_1"/>
    <property type="match status" value="1"/>
</dbReference>
<dbReference type="CDD" id="cd01392">
    <property type="entry name" value="HTH_LacI"/>
    <property type="match status" value="1"/>
</dbReference>
<dbReference type="Proteomes" id="UP000461768">
    <property type="component" value="Unassembled WGS sequence"/>
</dbReference>
<gene>
    <name evidence="5" type="ORF">F7O84_17915</name>
</gene>
<dbReference type="PRINTS" id="PR00036">
    <property type="entry name" value="HTHLACI"/>
</dbReference>
<feature type="domain" description="HTH lacI-type" evidence="4">
    <location>
        <begin position="6"/>
        <end position="62"/>
    </location>
</feature>
<dbReference type="InterPro" id="IPR010982">
    <property type="entry name" value="Lambda_DNA-bd_dom_sf"/>
</dbReference>
<evidence type="ECO:0000256" key="3">
    <source>
        <dbReference type="ARBA" id="ARBA00023163"/>
    </source>
</evidence>
<proteinExistence type="predicted"/>
<keyword evidence="2" id="KW-0238">DNA-binding</keyword>
<dbReference type="InterPro" id="IPR000843">
    <property type="entry name" value="HTH_LacI"/>
</dbReference>
<evidence type="ECO:0000259" key="4">
    <source>
        <dbReference type="PROSITE" id="PS50932"/>
    </source>
</evidence>
<comment type="caution">
    <text evidence="5">The sequence shown here is derived from an EMBL/GenBank/DDBJ whole genome shotgun (WGS) entry which is preliminary data.</text>
</comment>
<sequence>MSKNRVTMKDIAREAGVSTATVSYVLNYSNKEKISHETRMKIFETAHRLKYVPNMNARSLASQRSLLVGIIINMETKNKKSKIYQYYDLAREIQRALYPMGYDILLMPTKEMEKDVAVGQKRSLDAVFILDMDEENFKSIANQFYVPAIFIDGYVEDPIFCKIVTDYERVMERARELLEENFYVVLEDYSNKKIYECILKYCSPEHIFINYYEANLIEFLQKHHDQKGLVIGEILGMQVENYVDNRNIAVVVGAESDVMLLPDTKRIVVSNREKAKRAVEIMLELLQINIAEEVERVSYIGPKDIQRKGNRDF</sequence>
<dbReference type="EMBL" id="WAGX01000008">
    <property type="protein sequence ID" value="KAB1434364.1"/>
    <property type="molecule type" value="Genomic_DNA"/>
</dbReference>
<evidence type="ECO:0000256" key="2">
    <source>
        <dbReference type="ARBA" id="ARBA00023125"/>
    </source>
</evidence>
<dbReference type="PANTHER" id="PTHR30146">
    <property type="entry name" value="LACI-RELATED TRANSCRIPTIONAL REPRESSOR"/>
    <property type="match status" value="1"/>
</dbReference>
<reference evidence="5 6" key="1">
    <citation type="submission" date="2019-09" db="EMBL/GenBank/DDBJ databases">
        <authorList>
            <person name="Valk L.C."/>
        </authorList>
    </citation>
    <scope>NUCLEOTIDE SEQUENCE [LARGE SCALE GENOMIC DNA]</scope>
    <source>
        <strain evidence="5">GalUA</strain>
    </source>
</reference>
<keyword evidence="6" id="KW-1185">Reference proteome</keyword>
<dbReference type="SMART" id="SM00354">
    <property type="entry name" value="HTH_LACI"/>
    <property type="match status" value="1"/>
</dbReference>
<dbReference type="OrthoDB" id="9775106at2"/>
<name>A0A7V7UA63_9FIRM</name>
<dbReference type="Pfam" id="PF00356">
    <property type="entry name" value="LacI"/>
    <property type="match status" value="1"/>
</dbReference>
<keyword evidence="3" id="KW-0804">Transcription</keyword>
<organism evidence="5 6">
    <name type="scientific">Candidatus Galacturonatibacter soehngenii</name>
    <dbReference type="NCBI Taxonomy" id="2307010"/>
    <lineage>
        <taxon>Bacteria</taxon>
        <taxon>Bacillati</taxon>
        <taxon>Bacillota</taxon>
        <taxon>Clostridia</taxon>
        <taxon>Lachnospirales</taxon>
        <taxon>Lachnospiraceae</taxon>
        <taxon>Candidatus Galacturonatibacter</taxon>
    </lineage>
</organism>
<dbReference type="AlphaFoldDB" id="A0A7V7UA63"/>